<dbReference type="EMBL" id="CABDUW010000513">
    <property type="protein sequence ID" value="VTJ70577.1"/>
    <property type="molecule type" value="Genomic_DNA"/>
</dbReference>
<protein>
    <recommendedName>
        <fullName evidence="1">PH domain-containing protein</fullName>
    </recommendedName>
</protein>
<sequence>DSDLLDRRKHCFTVQSESGEDLYFSVELECDLAQWERAFQTATFLEVERIQ</sequence>
<name>A0A5E4BLY1_MARMO</name>
<dbReference type="SUPFAM" id="SSF50729">
    <property type="entry name" value="PH domain-like"/>
    <property type="match status" value="1"/>
</dbReference>
<dbReference type="Proteomes" id="UP000335636">
    <property type="component" value="Unassembled WGS sequence"/>
</dbReference>
<feature type="non-terminal residue" evidence="2">
    <location>
        <position position="1"/>
    </location>
</feature>
<evidence type="ECO:0000313" key="2">
    <source>
        <dbReference type="EMBL" id="VTJ70577.1"/>
    </source>
</evidence>
<evidence type="ECO:0000259" key="1">
    <source>
        <dbReference type="PROSITE" id="PS50003"/>
    </source>
</evidence>
<evidence type="ECO:0000313" key="3">
    <source>
        <dbReference type="Proteomes" id="UP000335636"/>
    </source>
</evidence>
<proteinExistence type="predicted"/>
<comment type="caution">
    <text evidence="2">The sequence shown here is derived from an EMBL/GenBank/DDBJ whole genome shotgun (WGS) entry which is preliminary data.</text>
</comment>
<reference evidence="2" key="1">
    <citation type="submission" date="2019-04" db="EMBL/GenBank/DDBJ databases">
        <authorList>
            <person name="Alioto T."/>
            <person name="Alioto T."/>
        </authorList>
    </citation>
    <scope>NUCLEOTIDE SEQUENCE [LARGE SCALE GENOMIC DNA]</scope>
</reference>
<dbReference type="PROSITE" id="PS50003">
    <property type="entry name" value="PH_DOMAIN"/>
    <property type="match status" value="1"/>
</dbReference>
<accession>A0A5E4BLY1</accession>
<gene>
    <name evidence="2" type="ORF">MONAX_5E024821</name>
</gene>
<dbReference type="InterPro" id="IPR001849">
    <property type="entry name" value="PH_domain"/>
</dbReference>
<feature type="domain" description="PH" evidence="1">
    <location>
        <begin position="1"/>
        <end position="44"/>
    </location>
</feature>
<keyword evidence="3" id="KW-1185">Reference proteome</keyword>
<organism evidence="2 3">
    <name type="scientific">Marmota monax</name>
    <name type="common">Woodchuck</name>
    <dbReference type="NCBI Taxonomy" id="9995"/>
    <lineage>
        <taxon>Eukaryota</taxon>
        <taxon>Metazoa</taxon>
        <taxon>Chordata</taxon>
        <taxon>Craniata</taxon>
        <taxon>Vertebrata</taxon>
        <taxon>Euteleostomi</taxon>
        <taxon>Mammalia</taxon>
        <taxon>Eutheria</taxon>
        <taxon>Euarchontoglires</taxon>
        <taxon>Glires</taxon>
        <taxon>Rodentia</taxon>
        <taxon>Sciuromorpha</taxon>
        <taxon>Sciuridae</taxon>
        <taxon>Xerinae</taxon>
        <taxon>Marmotini</taxon>
        <taxon>Marmota</taxon>
    </lineage>
</organism>
<feature type="non-terminal residue" evidence="2">
    <location>
        <position position="51"/>
    </location>
</feature>
<dbReference type="AlphaFoldDB" id="A0A5E4BLY1"/>